<dbReference type="Pfam" id="PF05960">
    <property type="entry name" value="DUF885"/>
    <property type="match status" value="1"/>
</dbReference>
<dbReference type="AlphaFoldDB" id="H8KS41"/>
<reference evidence="2" key="1">
    <citation type="submission" date="2012-02" db="EMBL/GenBank/DDBJ databases">
        <title>The complete genome of Solitalea canadensis DSM 3403.</title>
        <authorList>
            <consortium name="US DOE Joint Genome Institute (JGI-PGF)"/>
            <person name="Lucas S."/>
            <person name="Copeland A."/>
            <person name="Lapidus A."/>
            <person name="Glavina del Rio T."/>
            <person name="Dalin E."/>
            <person name="Tice H."/>
            <person name="Bruce D."/>
            <person name="Goodwin L."/>
            <person name="Pitluck S."/>
            <person name="Peters L."/>
            <person name="Ovchinnikova G."/>
            <person name="Lu M."/>
            <person name="Kyrpides N."/>
            <person name="Mavromatis K."/>
            <person name="Ivanova N."/>
            <person name="Brettin T."/>
            <person name="Detter J.C."/>
            <person name="Han C."/>
            <person name="Larimer F."/>
            <person name="Land M."/>
            <person name="Hauser L."/>
            <person name="Markowitz V."/>
            <person name="Cheng J.-F."/>
            <person name="Hugenholtz P."/>
            <person name="Woyke T."/>
            <person name="Wu D."/>
            <person name="Spring S."/>
            <person name="Schroeder M."/>
            <person name="Kopitz M."/>
            <person name="Brambilla E."/>
            <person name="Klenk H.-P."/>
            <person name="Eisen J.A."/>
        </authorList>
    </citation>
    <scope>NUCLEOTIDE SEQUENCE</scope>
    <source>
        <strain evidence="2">DSM 3403</strain>
    </source>
</reference>
<dbReference type="PANTHER" id="PTHR33361">
    <property type="entry name" value="GLR0591 PROTEIN"/>
    <property type="match status" value="1"/>
</dbReference>
<dbReference type="InterPro" id="IPR010281">
    <property type="entry name" value="DUF885"/>
</dbReference>
<proteinExistence type="predicted"/>
<dbReference type="KEGG" id="scn:Solca_2803"/>
<keyword evidence="3" id="KW-1185">Reference proteome</keyword>
<keyword evidence="1" id="KW-0732">Signal</keyword>
<gene>
    <name evidence="2" type="ordered locus">Solca_2803</name>
</gene>
<feature type="signal peptide" evidence="1">
    <location>
        <begin position="1"/>
        <end position="19"/>
    </location>
</feature>
<feature type="chain" id="PRO_5003613341" description="DUF885 domain-containing protein" evidence="1">
    <location>
        <begin position="20"/>
        <end position="432"/>
    </location>
</feature>
<sequence>MKKIALFCALFFWVKTISAQQRLTFQQIGQQFVDSVKAFELPPLQLAYTENLKAISNQSAIERQTSFFKNVSKQLSHVKIEELGKKELIDYKLMQYETNLNLERLALEKKWVANKPDSITKNGLNQLKNGKEWYAYFLKKWVASAITPEQIYKLGLAEIDRVNNQIEVIRLKTGYSDEQFYNYLNDSSFFVNDEATIAKLFDHAKTTIQGNLSTIFNQQSIPDLKIERGKNNALVQAPGYYDENTFYFNFYDKPYCKRQIDWLFIHEGIPGHHYQISIEGALKESAIQQLFWYPGYSEGWAAYTEELGKELGVYKTIYDELGKWEWDIVRSVRVPLDVGINYYGWSDEQALAFWKKYIKNQDAIAMREINRIKRWPAQVVTYKYGAGEILQWKQLLQRKEGVNFDIRNFHDKILNNGSLPFSLLESLLNLSE</sequence>
<organism evidence="2 3">
    <name type="scientific">Solitalea canadensis (strain ATCC 29591 / DSM 3403 / JCM 21819 / LMG 8368 / NBRC 15130 / NCIMB 12057 / USAM 9D)</name>
    <name type="common">Flexibacter canadensis</name>
    <dbReference type="NCBI Taxonomy" id="929556"/>
    <lineage>
        <taxon>Bacteria</taxon>
        <taxon>Pseudomonadati</taxon>
        <taxon>Bacteroidota</taxon>
        <taxon>Sphingobacteriia</taxon>
        <taxon>Sphingobacteriales</taxon>
        <taxon>Sphingobacteriaceae</taxon>
        <taxon>Solitalea</taxon>
    </lineage>
</organism>
<name>H8KS41_SOLCM</name>
<dbReference type="EMBL" id="CP003349">
    <property type="protein sequence ID" value="AFD07829.1"/>
    <property type="molecule type" value="Genomic_DNA"/>
</dbReference>
<dbReference type="RefSeq" id="WP_014681056.1">
    <property type="nucleotide sequence ID" value="NC_017770.1"/>
</dbReference>
<dbReference type="STRING" id="929556.Solca_2803"/>
<dbReference type="HOGENOM" id="CLU_634453_0_0_10"/>
<evidence type="ECO:0000313" key="2">
    <source>
        <dbReference type="EMBL" id="AFD07829.1"/>
    </source>
</evidence>
<dbReference type="eggNOG" id="COG4805">
    <property type="taxonomic scope" value="Bacteria"/>
</dbReference>
<evidence type="ECO:0008006" key="4">
    <source>
        <dbReference type="Google" id="ProtNLM"/>
    </source>
</evidence>
<protein>
    <recommendedName>
        <fullName evidence="4">DUF885 domain-containing protein</fullName>
    </recommendedName>
</protein>
<evidence type="ECO:0000256" key="1">
    <source>
        <dbReference type="SAM" id="SignalP"/>
    </source>
</evidence>
<evidence type="ECO:0000313" key="3">
    <source>
        <dbReference type="Proteomes" id="UP000007590"/>
    </source>
</evidence>
<dbReference type="OrthoDB" id="9760040at2"/>
<dbReference type="Proteomes" id="UP000007590">
    <property type="component" value="Chromosome"/>
</dbReference>
<dbReference type="PANTHER" id="PTHR33361:SF2">
    <property type="entry name" value="DUF885 DOMAIN-CONTAINING PROTEIN"/>
    <property type="match status" value="1"/>
</dbReference>
<accession>H8KS41</accession>